<dbReference type="SUPFAM" id="SSF56436">
    <property type="entry name" value="C-type lectin-like"/>
    <property type="match status" value="1"/>
</dbReference>
<dbReference type="GO" id="GO:0030246">
    <property type="term" value="F:carbohydrate binding"/>
    <property type="evidence" value="ECO:0007669"/>
    <property type="project" value="UniProtKB-KW"/>
</dbReference>
<evidence type="ECO:0000313" key="12">
    <source>
        <dbReference type="Ensembl" id="ENSCCRP00000033608.2"/>
    </source>
</evidence>
<feature type="domain" description="EGF-like" evidence="11">
    <location>
        <begin position="280"/>
        <end position="294"/>
    </location>
</feature>
<dbReference type="PROSITE" id="PS01187">
    <property type="entry name" value="EGF_CA"/>
    <property type="match status" value="1"/>
</dbReference>
<keyword evidence="13" id="KW-1185">Reference proteome</keyword>
<dbReference type="InterPro" id="IPR001304">
    <property type="entry name" value="C-type_lectin-like"/>
</dbReference>
<name>A0A8C1BHJ7_CYPCA</name>
<keyword evidence="3" id="KW-0597">Phosphoprotein</keyword>
<dbReference type="Proteomes" id="UP001108240">
    <property type="component" value="Unplaced"/>
</dbReference>
<keyword evidence="8 10" id="KW-0472">Membrane</keyword>
<dbReference type="Pfam" id="PF00059">
    <property type="entry name" value="Lectin_C"/>
    <property type="match status" value="1"/>
</dbReference>
<dbReference type="InterPro" id="IPR000152">
    <property type="entry name" value="EGF-type_Asp/Asn_hydroxyl_site"/>
</dbReference>
<dbReference type="Gene3D" id="3.10.100.10">
    <property type="entry name" value="Mannose-Binding Protein A, subunit A"/>
    <property type="match status" value="1"/>
</dbReference>
<comment type="subcellular location">
    <subcellularLocation>
        <location evidence="1">Membrane</location>
        <topology evidence="1">Single-pass type I membrane protein</topology>
    </subcellularLocation>
</comment>
<dbReference type="InterPro" id="IPR001881">
    <property type="entry name" value="EGF-like_Ca-bd_dom"/>
</dbReference>
<keyword evidence="5" id="KW-0732">Signal</keyword>
<evidence type="ECO:0000256" key="1">
    <source>
        <dbReference type="ARBA" id="ARBA00004479"/>
    </source>
</evidence>
<dbReference type="Ensembl" id="ENSCCRT00000036424.2">
    <property type="protein sequence ID" value="ENSCCRP00000033608.2"/>
    <property type="gene ID" value="ENSCCRG00000018055.2"/>
</dbReference>
<reference evidence="12" key="1">
    <citation type="submission" date="2025-08" db="UniProtKB">
        <authorList>
            <consortium name="Ensembl"/>
        </authorList>
    </citation>
    <scope>IDENTIFICATION</scope>
</reference>
<dbReference type="InterPro" id="IPR016187">
    <property type="entry name" value="CTDL_fold"/>
</dbReference>
<keyword evidence="7 10" id="KW-1133">Transmembrane helix</keyword>
<evidence type="ECO:0000256" key="7">
    <source>
        <dbReference type="ARBA" id="ARBA00022989"/>
    </source>
</evidence>
<evidence type="ECO:0000259" key="11">
    <source>
        <dbReference type="PROSITE" id="PS01186"/>
    </source>
</evidence>
<organism evidence="12 13">
    <name type="scientific">Cyprinus carpio carpio</name>
    <dbReference type="NCBI Taxonomy" id="630221"/>
    <lineage>
        <taxon>Eukaryota</taxon>
        <taxon>Metazoa</taxon>
        <taxon>Chordata</taxon>
        <taxon>Craniata</taxon>
        <taxon>Vertebrata</taxon>
        <taxon>Euteleostomi</taxon>
        <taxon>Actinopterygii</taxon>
        <taxon>Neopterygii</taxon>
        <taxon>Teleostei</taxon>
        <taxon>Ostariophysi</taxon>
        <taxon>Cypriniformes</taxon>
        <taxon>Cyprinidae</taxon>
        <taxon>Cyprininae</taxon>
        <taxon>Cyprinus</taxon>
    </lineage>
</organism>
<dbReference type="Gene3D" id="2.10.25.10">
    <property type="entry name" value="Laminin"/>
    <property type="match status" value="2"/>
</dbReference>
<evidence type="ECO:0000256" key="5">
    <source>
        <dbReference type="ARBA" id="ARBA00022729"/>
    </source>
</evidence>
<evidence type="ECO:0000256" key="2">
    <source>
        <dbReference type="ARBA" id="ARBA00022536"/>
    </source>
</evidence>
<keyword evidence="6" id="KW-0430">Lectin</keyword>
<keyword evidence="4 10" id="KW-0812">Transmembrane</keyword>
<dbReference type="PROSITE" id="PS00010">
    <property type="entry name" value="ASX_HYDROXYL"/>
    <property type="match status" value="1"/>
</dbReference>
<keyword evidence="2" id="KW-0245">EGF-like domain</keyword>
<proteinExistence type="predicted"/>
<evidence type="ECO:0000256" key="4">
    <source>
        <dbReference type="ARBA" id="ARBA00022692"/>
    </source>
</evidence>
<dbReference type="GeneTree" id="ENSGT00940000174492"/>
<evidence type="ECO:0000256" key="8">
    <source>
        <dbReference type="ARBA" id="ARBA00023136"/>
    </source>
</evidence>
<feature type="transmembrane region" description="Helical" evidence="10">
    <location>
        <begin position="323"/>
        <end position="344"/>
    </location>
</feature>
<dbReference type="InterPro" id="IPR016186">
    <property type="entry name" value="C-type_lectin-like/link_sf"/>
</dbReference>
<evidence type="ECO:0000256" key="10">
    <source>
        <dbReference type="SAM" id="Phobius"/>
    </source>
</evidence>
<dbReference type="InterPro" id="IPR049883">
    <property type="entry name" value="NOTCH1_EGF-like"/>
</dbReference>
<evidence type="ECO:0000256" key="3">
    <source>
        <dbReference type="ARBA" id="ARBA00022553"/>
    </source>
</evidence>
<dbReference type="InterPro" id="IPR018097">
    <property type="entry name" value="EGF_Ca-bd_CS"/>
</dbReference>
<evidence type="ECO:0000256" key="6">
    <source>
        <dbReference type="ARBA" id="ARBA00022734"/>
    </source>
</evidence>
<dbReference type="CDD" id="cd00054">
    <property type="entry name" value="EGF_CA"/>
    <property type="match status" value="1"/>
</dbReference>
<dbReference type="PROSITE" id="PS01186">
    <property type="entry name" value="EGF_2"/>
    <property type="match status" value="1"/>
</dbReference>
<dbReference type="OMA" id="TYRCACY"/>
<dbReference type="GO" id="GO:0005509">
    <property type="term" value="F:calcium ion binding"/>
    <property type="evidence" value="ECO:0007669"/>
    <property type="project" value="InterPro"/>
</dbReference>
<evidence type="ECO:0000313" key="13">
    <source>
        <dbReference type="Proteomes" id="UP001108240"/>
    </source>
</evidence>
<dbReference type="GO" id="GO:0016020">
    <property type="term" value="C:membrane"/>
    <property type="evidence" value="ECO:0007669"/>
    <property type="project" value="UniProtKB-SubCell"/>
</dbReference>
<dbReference type="SMART" id="SM00181">
    <property type="entry name" value="EGF"/>
    <property type="match status" value="3"/>
</dbReference>
<dbReference type="PANTHER" id="PTHR14789">
    <property type="entry name" value="CHONDROLECTIN VARIANT CHODLFDELTAE"/>
    <property type="match status" value="1"/>
</dbReference>
<reference evidence="12" key="2">
    <citation type="submission" date="2025-09" db="UniProtKB">
        <authorList>
            <consortium name="Ensembl"/>
        </authorList>
    </citation>
    <scope>IDENTIFICATION</scope>
</reference>
<dbReference type="AlphaFoldDB" id="A0A8C1BHJ7"/>
<dbReference type="InterPro" id="IPR051505">
    <property type="entry name" value="C-type_lectin_domain"/>
</dbReference>
<accession>A0A8C1BHJ7</accession>
<protein>
    <recommendedName>
        <fullName evidence="11">EGF-like domain-containing protein</fullName>
    </recommendedName>
</protein>
<dbReference type="PANTHER" id="PTHR14789:SF9">
    <property type="entry name" value="THROMBOMODULIN"/>
    <property type="match status" value="1"/>
</dbReference>
<dbReference type="SMART" id="SM00179">
    <property type="entry name" value="EGF_CA"/>
    <property type="match status" value="2"/>
</dbReference>
<keyword evidence="9" id="KW-1015">Disulfide bond</keyword>
<dbReference type="Pfam" id="PF07645">
    <property type="entry name" value="EGF_CA"/>
    <property type="match status" value="1"/>
</dbReference>
<dbReference type="InterPro" id="IPR000742">
    <property type="entry name" value="EGF"/>
</dbReference>
<sequence>QSLNAISSCSSSCCSYHLKYNSMDSHKQTISFIMIISSCAVMVYSCACSRNLKHCANIYQMSVDFQTAQRNCREQGGQLFRPIQSNASDEVVGYLLKNLIGYFWTGLRLPSDKCLNNTSTLRERITEFTNLETEETSCVPLCVSVSSDGMRTPRPCTDKLDGFLCEDSQGDICKGNAVVLDKAQCMLAPCEHKCTPVETGYRCSCMGRFRPNVRDPRRCDFYCATTVCEALCYYDSLEVKSCWCPVGFIRINQTCEDIDECESNHGCAHKCLNTIGTYRCACYEPFVLVNGTECTLSLYNGEVLAKLSPNYIASGALSTPGEYAGLIIFLIVAVFALLVFVLYLRGRKATVQECNPPNYEESQESVSK</sequence>
<dbReference type="SUPFAM" id="SSF57196">
    <property type="entry name" value="EGF/Laminin"/>
    <property type="match status" value="1"/>
</dbReference>
<evidence type="ECO:0000256" key="9">
    <source>
        <dbReference type="ARBA" id="ARBA00023157"/>
    </source>
</evidence>